<proteinExistence type="predicted"/>
<dbReference type="AlphaFoldDB" id="A0A9D1VLR2"/>
<dbReference type="EMBL" id="DXFG01000109">
    <property type="protein sequence ID" value="HIX37361.1"/>
    <property type="molecule type" value="Genomic_DNA"/>
</dbReference>
<accession>A0A9D1VLR2</accession>
<evidence type="ECO:0000313" key="1">
    <source>
        <dbReference type="EMBL" id="HIX37361.1"/>
    </source>
</evidence>
<protein>
    <submittedName>
        <fullName evidence="1">Uncharacterized protein</fullName>
    </submittedName>
</protein>
<reference evidence="1" key="2">
    <citation type="submission" date="2021-04" db="EMBL/GenBank/DDBJ databases">
        <authorList>
            <person name="Gilroy R."/>
        </authorList>
    </citation>
    <scope>NUCLEOTIDE SEQUENCE</scope>
    <source>
        <strain evidence="1">ChiHjej12B11-1927</strain>
    </source>
</reference>
<gene>
    <name evidence="1" type="ORF">H9738_05760</name>
</gene>
<evidence type="ECO:0000313" key="2">
    <source>
        <dbReference type="Proteomes" id="UP000824230"/>
    </source>
</evidence>
<comment type="caution">
    <text evidence="1">The sequence shown here is derived from an EMBL/GenBank/DDBJ whole genome shotgun (WGS) entry which is preliminary data.</text>
</comment>
<reference evidence="1" key="1">
    <citation type="journal article" date="2021" name="PeerJ">
        <title>Extensive microbial diversity within the chicken gut microbiome revealed by metagenomics and culture.</title>
        <authorList>
            <person name="Gilroy R."/>
            <person name="Ravi A."/>
            <person name="Getino M."/>
            <person name="Pursley I."/>
            <person name="Horton D.L."/>
            <person name="Alikhan N.F."/>
            <person name="Baker D."/>
            <person name="Gharbi K."/>
            <person name="Hall N."/>
            <person name="Watson M."/>
            <person name="Adriaenssens E.M."/>
            <person name="Foster-Nyarko E."/>
            <person name="Jarju S."/>
            <person name="Secka A."/>
            <person name="Antonio M."/>
            <person name="Oren A."/>
            <person name="Chaudhuri R.R."/>
            <person name="La Ragione R."/>
            <person name="Hildebrand F."/>
            <person name="Pallen M.J."/>
        </authorList>
    </citation>
    <scope>NUCLEOTIDE SEQUENCE</scope>
    <source>
        <strain evidence="1">ChiHjej12B11-1927</strain>
    </source>
</reference>
<dbReference type="Proteomes" id="UP000824230">
    <property type="component" value="Unassembled WGS sequence"/>
</dbReference>
<sequence>MKETKCQESSKSLGQVEDEIMKTGAQFFGEELLKWLGVKEPVKGIAPTELVHLETRKMYQDFNYVMRNGWWYHIEFESDPLTKADLRRFREYEAATSRTYGVEVLTCVICTANRKHILTEITEGINTYRVKLIQMKKKDGDKILRKIQKKKKLKRKDLIPVLLSPLMGGKSEIKTRILEGIKAVNREDKLISIEEAKKMEAMLYALANKLLSRADLEKIKEEVKMTILGQMLRDDFIEEGRIEGRQETQERYNRLILCLDKDGKTSLIVKAASDPQLLEKLFQEYGI</sequence>
<name>A0A9D1VLR2_9FIRM</name>
<organism evidence="1 2">
    <name type="scientific">Candidatus Blautia pullistercoris</name>
    <dbReference type="NCBI Taxonomy" id="2838499"/>
    <lineage>
        <taxon>Bacteria</taxon>
        <taxon>Bacillati</taxon>
        <taxon>Bacillota</taxon>
        <taxon>Clostridia</taxon>
        <taxon>Lachnospirales</taxon>
        <taxon>Lachnospiraceae</taxon>
        <taxon>Blautia</taxon>
    </lineage>
</organism>